<dbReference type="InterPro" id="IPR029069">
    <property type="entry name" value="HotDog_dom_sf"/>
</dbReference>
<evidence type="ECO:0000256" key="7">
    <source>
        <dbReference type="ARBA" id="ARBA00023160"/>
    </source>
</evidence>
<dbReference type="RefSeq" id="WP_142263512.1">
    <property type="nucleotide sequence ID" value="NZ_CP070605.1"/>
</dbReference>
<sequence length="194" mass="22116">MDLDEMKLTKADRQRELTNRLKAEPFITDETLSEYFKVSIQTIRLDRMELGIPELRRRIKDVATQNHDEIKSLPIEDVIGEIIDIELDKSAISIIDIKEEHVFTRNGIARGHYLFAQANSLCVALINDELALTTKSNVQFKKSVKLNERVIAKATVIHKSKHIAKVDVTSTVHGETVFQGQFEMYYSSEGENNG</sequence>
<evidence type="ECO:0000259" key="10">
    <source>
        <dbReference type="Pfam" id="PF03061"/>
    </source>
</evidence>
<dbReference type="InterPro" id="IPR036388">
    <property type="entry name" value="WH-like_DNA-bd_sf"/>
</dbReference>
<evidence type="ECO:0000256" key="3">
    <source>
        <dbReference type="ARBA" id="ARBA00022832"/>
    </source>
</evidence>
<dbReference type="PIRSF" id="PIRSF037733">
    <property type="entry name" value="Transcription_factor_FapR"/>
    <property type="match status" value="1"/>
</dbReference>
<dbReference type="GO" id="GO:0045717">
    <property type="term" value="P:negative regulation of fatty acid biosynthetic process"/>
    <property type="evidence" value="ECO:0007669"/>
    <property type="project" value="UniProtKB-UniRule"/>
</dbReference>
<keyword evidence="6 9" id="KW-0238">DNA-binding</keyword>
<protein>
    <recommendedName>
        <fullName evidence="9">Transcription factor FapR</fullName>
    </recommendedName>
    <alternativeName>
        <fullName evidence="9">Fatty acid and phospholipid biosynthesis regulator</fullName>
    </alternativeName>
</protein>
<keyword evidence="5 9" id="KW-0443">Lipid metabolism</keyword>
<dbReference type="EMBL" id="JANILD010000005">
    <property type="protein sequence ID" value="MCQ9304062.1"/>
    <property type="molecule type" value="Genomic_DNA"/>
</dbReference>
<dbReference type="HAMAP" id="MF_01814">
    <property type="entry name" value="Transcrip_fact_FapR"/>
    <property type="match status" value="1"/>
</dbReference>
<evidence type="ECO:0000313" key="12">
    <source>
        <dbReference type="Proteomes" id="UP001204068"/>
    </source>
</evidence>
<dbReference type="Proteomes" id="UP001204068">
    <property type="component" value="Unassembled WGS sequence"/>
</dbReference>
<comment type="caution">
    <text evidence="11">The sequence shown here is derived from an EMBL/GenBank/DDBJ whole genome shotgun (WGS) entry which is preliminary data.</text>
</comment>
<organism evidence="11 12">
    <name type="scientific">Mammaliicoccus sciuri</name>
    <name type="common">Staphylococcus sciuri</name>
    <dbReference type="NCBI Taxonomy" id="1296"/>
    <lineage>
        <taxon>Bacteria</taxon>
        <taxon>Bacillati</taxon>
        <taxon>Bacillota</taxon>
        <taxon>Bacilli</taxon>
        <taxon>Bacillales</taxon>
        <taxon>Staphylococcaceae</taxon>
        <taxon>Mammaliicoccus</taxon>
    </lineage>
</organism>
<evidence type="ECO:0000256" key="8">
    <source>
        <dbReference type="ARBA" id="ARBA00023163"/>
    </source>
</evidence>
<dbReference type="InterPro" id="IPR006683">
    <property type="entry name" value="Thioestr_dom"/>
</dbReference>
<keyword evidence="4 9" id="KW-0805">Transcription regulation</keyword>
<dbReference type="GO" id="GO:0003677">
    <property type="term" value="F:DNA binding"/>
    <property type="evidence" value="ECO:0007669"/>
    <property type="project" value="UniProtKB-KW"/>
</dbReference>
<keyword evidence="7 9" id="KW-0275">Fatty acid biosynthesis</keyword>
<dbReference type="GO" id="GO:0003700">
    <property type="term" value="F:DNA-binding transcription factor activity"/>
    <property type="evidence" value="ECO:0007669"/>
    <property type="project" value="UniProtKB-UniRule"/>
</dbReference>
<evidence type="ECO:0000256" key="1">
    <source>
        <dbReference type="ARBA" id="ARBA00022491"/>
    </source>
</evidence>
<name>A0AAW5LGE9_MAMSC</name>
<evidence type="ECO:0000256" key="2">
    <source>
        <dbReference type="ARBA" id="ARBA00022516"/>
    </source>
</evidence>
<feature type="domain" description="Thioesterase" evidence="10">
    <location>
        <begin position="111"/>
        <end position="169"/>
    </location>
</feature>
<dbReference type="InterPro" id="IPR017275">
    <property type="entry name" value="Transcription_factor_FapR"/>
</dbReference>
<dbReference type="SUPFAM" id="SSF54637">
    <property type="entry name" value="Thioesterase/thiol ester dehydrase-isomerase"/>
    <property type="match status" value="1"/>
</dbReference>
<dbReference type="NCBIfam" id="NF003359">
    <property type="entry name" value="PRK04424.1"/>
    <property type="match status" value="1"/>
</dbReference>
<comment type="function">
    <text evidence="9">Transcriptional factor involved in regulation of membrane lipid biosynthesis by repressing genes involved in fatty acid and phospholipid metabolism.</text>
</comment>
<reference evidence="11" key="1">
    <citation type="submission" date="2022-07" db="EMBL/GenBank/DDBJ databases">
        <title>Bacterial species isolated from the porcine tonsil microbiota.</title>
        <authorList>
            <person name="Oliveira I.M.F."/>
        </authorList>
    </citation>
    <scope>NUCLEOTIDE SEQUENCE</scope>
    <source>
        <strain evidence="11">8QC2O2</strain>
    </source>
</reference>
<dbReference type="Gene3D" id="3.10.129.10">
    <property type="entry name" value="Hotdog Thioesterase"/>
    <property type="match status" value="1"/>
</dbReference>
<keyword evidence="3 9" id="KW-0276">Fatty acid metabolism</keyword>
<comment type="similarity">
    <text evidence="9">Belongs to the FapR family.</text>
</comment>
<dbReference type="GO" id="GO:0045892">
    <property type="term" value="P:negative regulation of DNA-templated transcription"/>
    <property type="evidence" value="ECO:0007669"/>
    <property type="project" value="UniProtKB-UniRule"/>
</dbReference>
<evidence type="ECO:0000256" key="9">
    <source>
        <dbReference type="HAMAP-Rule" id="MF_01814"/>
    </source>
</evidence>
<dbReference type="GO" id="GO:0006633">
    <property type="term" value="P:fatty acid biosynthetic process"/>
    <property type="evidence" value="ECO:0007669"/>
    <property type="project" value="UniProtKB-KW"/>
</dbReference>
<keyword evidence="1 9" id="KW-0678">Repressor</keyword>
<dbReference type="AlphaFoldDB" id="A0AAW5LGE9"/>
<gene>
    <name evidence="9 11" type="primary">fapR</name>
    <name evidence="11" type="ORF">NQ032_10670</name>
</gene>
<dbReference type="Gene3D" id="1.10.10.10">
    <property type="entry name" value="Winged helix-like DNA-binding domain superfamily/Winged helix DNA-binding domain"/>
    <property type="match status" value="1"/>
</dbReference>
<dbReference type="Pfam" id="PF03061">
    <property type="entry name" value="4HBT"/>
    <property type="match status" value="1"/>
</dbReference>
<evidence type="ECO:0000256" key="5">
    <source>
        <dbReference type="ARBA" id="ARBA00023098"/>
    </source>
</evidence>
<keyword evidence="2 9" id="KW-0444">Lipid biosynthesis</keyword>
<evidence type="ECO:0000313" key="11">
    <source>
        <dbReference type="EMBL" id="MCQ9304062.1"/>
    </source>
</evidence>
<evidence type="ECO:0000256" key="6">
    <source>
        <dbReference type="ARBA" id="ARBA00023125"/>
    </source>
</evidence>
<evidence type="ECO:0000256" key="4">
    <source>
        <dbReference type="ARBA" id="ARBA00023015"/>
    </source>
</evidence>
<dbReference type="CDD" id="cd03440">
    <property type="entry name" value="hot_dog"/>
    <property type="match status" value="1"/>
</dbReference>
<keyword evidence="8 9" id="KW-0804">Transcription</keyword>
<proteinExistence type="inferred from homology"/>
<accession>A0AAW5LGE9</accession>